<dbReference type="Gene3D" id="3.30.70.141">
    <property type="entry name" value="Nucleoside diphosphate kinase-like domain"/>
    <property type="match status" value="2"/>
</dbReference>
<dbReference type="EMBL" id="GL984319">
    <property type="protein sequence ID" value="EGR27800.1"/>
    <property type="molecule type" value="Genomic_DNA"/>
</dbReference>
<dbReference type="Proteomes" id="UP000008983">
    <property type="component" value="Unassembled WGS sequence"/>
</dbReference>
<dbReference type="InterPro" id="IPR006602">
    <property type="entry name" value="DM10_dom"/>
</dbReference>
<dbReference type="SMART" id="SM00562">
    <property type="entry name" value="NDK"/>
    <property type="match status" value="2"/>
</dbReference>
<dbReference type="InterPro" id="IPR037993">
    <property type="entry name" value="NDPk7B"/>
</dbReference>
<dbReference type="InterPro" id="IPR036850">
    <property type="entry name" value="NDK-like_dom_sf"/>
</dbReference>
<keyword evidence="11" id="KW-0808">Transferase</keyword>
<dbReference type="InterPro" id="IPR034907">
    <property type="entry name" value="NDK-like_dom"/>
</dbReference>
<dbReference type="GO" id="GO:0006228">
    <property type="term" value="P:UTP biosynthetic process"/>
    <property type="evidence" value="ECO:0007669"/>
    <property type="project" value="InterPro"/>
</dbReference>
<evidence type="ECO:0000256" key="4">
    <source>
        <dbReference type="ARBA" id="ARBA00023212"/>
    </source>
</evidence>
<dbReference type="RefSeq" id="XP_004027145.1">
    <property type="nucleotide sequence ID" value="XM_004027096.1"/>
</dbReference>
<dbReference type="FunFam" id="3.30.70.141:FF:000004">
    <property type="entry name" value="Nucleoside diphosphate kinase 7"/>
    <property type="match status" value="1"/>
</dbReference>
<dbReference type="GO" id="GO:0006183">
    <property type="term" value="P:GTP biosynthetic process"/>
    <property type="evidence" value="ECO:0007669"/>
    <property type="project" value="InterPro"/>
</dbReference>
<dbReference type="OMA" id="VCMCLEI"/>
<comment type="subcellular location">
    <subcellularLocation>
        <location evidence="1">Cell projection</location>
        <location evidence="1">Cilium</location>
    </subcellularLocation>
    <subcellularLocation>
        <location evidence="2">Cytoplasm</location>
        <location evidence="2">Cytoskeleton</location>
    </subcellularLocation>
</comment>
<dbReference type="eggNOG" id="KOG0888">
    <property type="taxonomic scope" value="Eukaryota"/>
</dbReference>
<evidence type="ECO:0000256" key="5">
    <source>
        <dbReference type="ARBA" id="ARBA00023273"/>
    </source>
</evidence>
<evidence type="ECO:0000256" key="2">
    <source>
        <dbReference type="ARBA" id="ARBA00004245"/>
    </source>
</evidence>
<dbReference type="PROSITE" id="PS51336">
    <property type="entry name" value="DM10"/>
    <property type="match status" value="1"/>
</dbReference>
<dbReference type="GO" id="GO:0005879">
    <property type="term" value="C:axonemal microtubule"/>
    <property type="evidence" value="ECO:0007669"/>
    <property type="project" value="TreeGrafter"/>
</dbReference>
<dbReference type="InterPro" id="IPR057579">
    <property type="entry name" value="DM10_NDK7"/>
</dbReference>
<feature type="binding site" evidence="8">
    <location>
        <position position="193"/>
    </location>
    <ligand>
        <name>ATP</name>
        <dbReference type="ChEBI" id="CHEBI:30616"/>
    </ligand>
</feature>
<dbReference type="Pfam" id="PF25364">
    <property type="entry name" value="PH_NDK7_N"/>
    <property type="match status" value="1"/>
</dbReference>
<dbReference type="InParanoid" id="G0R403"/>
<name>G0R403_ICHMU</name>
<feature type="active site" description="Pros-phosphohistidine intermediate" evidence="6 8">
    <location>
        <position position="220"/>
    </location>
</feature>
<feature type="binding site" evidence="8">
    <location>
        <position position="217"/>
    </location>
    <ligand>
        <name>ATP</name>
        <dbReference type="ChEBI" id="CHEBI:30616"/>
    </ligand>
</feature>
<feature type="binding site" evidence="8">
    <location>
        <position position="207"/>
    </location>
    <ligand>
        <name>ATP</name>
        <dbReference type="ChEBI" id="CHEBI:30616"/>
    </ligand>
</feature>
<dbReference type="Pfam" id="PF00334">
    <property type="entry name" value="NDK"/>
    <property type="match status" value="2"/>
</dbReference>
<feature type="domain" description="DM10" evidence="10">
    <location>
        <begin position="2"/>
        <end position="89"/>
    </location>
</feature>
<keyword evidence="12" id="KW-1185">Reference proteome</keyword>
<feature type="active site" description="Pros-phosphohistidine intermediate" evidence="8">
    <location>
        <position position="367"/>
    </location>
</feature>
<dbReference type="GO" id="GO:0004550">
    <property type="term" value="F:nucleoside diphosphate kinase activity"/>
    <property type="evidence" value="ECO:0007669"/>
    <property type="project" value="UniProtKB-EC"/>
</dbReference>
<evidence type="ECO:0000256" key="1">
    <source>
        <dbReference type="ARBA" id="ARBA00004138"/>
    </source>
</evidence>
<dbReference type="STRING" id="857967.G0R403"/>
<evidence type="ECO:0000313" key="12">
    <source>
        <dbReference type="Proteomes" id="UP000008983"/>
    </source>
</evidence>
<reference evidence="11 12" key="1">
    <citation type="submission" date="2011-07" db="EMBL/GenBank/DDBJ databases">
        <authorList>
            <person name="Coyne R."/>
            <person name="Brami D."/>
            <person name="Johnson J."/>
            <person name="Hostetler J."/>
            <person name="Hannick L."/>
            <person name="Clark T."/>
            <person name="Cassidy-Hanley D."/>
            <person name="Inman J."/>
        </authorList>
    </citation>
    <scope>NUCLEOTIDE SEQUENCE [LARGE SCALE GENOMIC DNA]</scope>
    <source>
        <strain evidence="11 12">G5</strain>
    </source>
</reference>
<accession>G0R403</accession>
<keyword evidence="3" id="KW-0963">Cytoplasm</keyword>
<evidence type="ECO:0000313" key="11">
    <source>
        <dbReference type="EMBL" id="EGR27800.1"/>
    </source>
</evidence>
<keyword evidence="7" id="KW-0547">Nucleotide-binding</keyword>
<dbReference type="SUPFAM" id="SSF54919">
    <property type="entry name" value="Nucleoside diphosphate kinase, NDK"/>
    <property type="match status" value="2"/>
</dbReference>
<dbReference type="SMART" id="SM00676">
    <property type="entry name" value="DM10"/>
    <property type="match status" value="1"/>
</dbReference>
<dbReference type="OrthoDB" id="270127at2759"/>
<evidence type="ECO:0000256" key="9">
    <source>
        <dbReference type="RuleBase" id="RU004011"/>
    </source>
</evidence>
<protein>
    <submittedName>
        <fullName evidence="11">Nucleoside diphosphate kinase 7, putative</fullName>
        <ecNumber evidence="11">2.7.4.6</ecNumber>
    </submittedName>
</protein>
<feature type="binding site" evidence="8">
    <location>
        <position position="159"/>
    </location>
    <ligand>
        <name>ATP</name>
        <dbReference type="ChEBI" id="CHEBI:30616"/>
    </ligand>
</feature>
<dbReference type="InterPro" id="IPR001564">
    <property type="entry name" value="Nucleoside_diP_kinase"/>
</dbReference>
<organism evidence="11 12">
    <name type="scientific">Ichthyophthirius multifiliis</name>
    <name type="common">White spot disease agent</name>
    <name type="synonym">Ich</name>
    <dbReference type="NCBI Taxonomy" id="5932"/>
    <lineage>
        <taxon>Eukaryota</taxon>
        <taxon>Sar</taxon>
        <taxon>Alveolata</taxon>
        <taxon>Ciliophora</taxon>
        <taxon>Intramacronucleata</taxon>
        <taxon>Oligohymenophorea</taxon>
        <taxon>Hymenostomatida</taxon>
        <taxon>Ophryoglenina</taxon>
        <taxon>Ichthyophthirius</taxon>
    </lineage>
</organism>
<comment type="similarity">
    <text evidence="8 9">Belongs to the NDK family.</text>
</comment>
<comment type="caution">
    <text evidence="8">Lacks conserved residue(s) required for the propagation of feature annotation.</text>
</comment>
<dbReference type="AlphaFoldDB" id="G0R403"/>
<gene>
    <name evidence="11" type="ORF">IMG5_188700</name>
</gene>
<evidence type="ECO:0000256" key="3">
    <source>
        <dbReference type="ARBA" id="ARBA00022490"/>
    </source>
</evidence>
<dbReference type="PRINTS" id="PR01243">
    <property type="entry name" value="NUCDPKINASE"/>
</dbReference>
<dbReference type="CDD" id="cd04412">
    <property type="entry name" value="NDPk7B"/>
    <property type="match status" value="1"/>
</dbReference>
<dbReference type="PANTHER" id="PTHR43109">
    <property type="entry name" value="NUCLEOSIDE DIPHOSPHATE KINASE 7"/>
    <property type="match status" value="1"/>
</dbReference>
<evidence type="ECO:0000256" key="8">
    <source>
        <dbReference type="PROSITE-ProRule" id="PRU00706"/>
    </source>
</evidence>
<dbReference type="PROSITE" id="PS51374">
    <property type="entry name" value="NDPK_LIKE"/>
    <property type="match status" value="2"/>
</dbReference>
<dbReference type="InterPro" id="IPR011410">
    <property type="entry name" value="NDPK7"/>
</dbReference>
<keyword evidence="11" id="KW-0418">Kinase</keyword>
<feature type="binding site" evidence="8">
    <location>
        <position position="113"/>
    </location>
    <ligand>
        <name>ATP</name>
        <dbReference type="ChEBI" id="CHEBI:30616"/>
    </ligand>
</feature>
<keyword evidence="7" id="KW-0067">ATP-binding</keyword>
<feature type="binding site" evidence="8">
    <location>
        <position position="187"/>
    </location>
    <ligand>
        <name>ATP</name>
        <dbReference type="ChEBI" id="CHEBI:30616"/>
    </ligand>
</feature>
<dbReference type="PIRSF" id="PIRSF036503">
    <property type="entry name" value="NDK7"/>
    <property type="match status" value="1"/>
</dbReference>
<dbReference type="GeneID" id="14903874"/>
<evidence type="ECO:0000256" key="6">
    <source>
        <dbReference type="PIRSR" id="PIRSR036503-50"/>
    </source>
</evidence>
<proteinExistence type="inferred from homology"/>
<dbReference type="Gene3D" id="2.30.29.170">
    <property type="match status" value="1"/>
</dbReference>
<sequence length="406" mass="47040">MADKRYTFIVEWFDTSASLIRTYNLIYYLSDKTIEMYDLKNKRVFLKKSEYTINESEFYLGSVLTIYSRQLKITNFADIYTRQIFQNKKEKQKQNKTNKIKYKKQKRTFAMIKPDAYNQIGNILSIIEKNGLQISNIKMTKMQLQDAEKFYEEHRGKPFYETLTQFISSDLVVGLELVGDDSIKIWRNLLGPTNTQVAKQKNPQSIRAQYGTDGTKNACHGSDSHSSAFRELNFFFSDQSNLKPSALLSSCSCCIIKPHIIKSLQLGQIINTILLQGFQITGIQSFFLDRPTSDEFYEVYKGVLPEYNGLSEHLTSGMSVVLEVRQQNSVQQFRELCGPHDPEIARTLRSNTIRAQFGVDRVKNAVHCTDLDEDGILEVINFFSLFVQLLIFFNIKVEYFFKILQK</sequence>
<keyword evidence="5" id="KW-0966">Cell projection</keyword>
<dbReference type="PANTHER" id="PTHR43109:SF2">
    <property type="entry name" value="NUCLEOSIDE DIPHOSPHATE KINASE 7"/>
    <property type="match status" value="1"/>
</dbReference>
<dbReference type="GO" id="GO:0006241">
    <property type="term" value="P:CTP biosynthetic process"/>
    <property type="evidence" value="ECO:0007669"/>
    <property type="project" value="InterPro"/>
</dbReference>
<evidence type="ECO:0000256" key="7">
    <source>
        <dbReference type="PIRSR" id="PIRSR036503-51"/>
    </source>
</evidence>
<keyword evidence="4" id="KW-0206">Cytoskeleton</keyword>
<evidence type="ECO:0000259" key="10">
    <source>
        <dbReference type="PROSITE" id="PS51336"/>
    </source>
</evidence>
<dbReference type="EC" id="2.7.4.6" evidence="11"/>
<dbReference type="GO" id="GO:0005524">
    <property type="term" value="F:ATP binding"/>
    <property type="evidence" value="ECO:0007669"/>
    <property type="project" value="UniProtKB-KW"/>
</dbReference>